<feature type="transmembrane region" description="Helical" evidence="1">
    <location>
        <begin position="158"/>
        <end position="177"/>
    </location>
</feature>
<name>A0A511DHP5_9PSEU</name>
<dbReference type="Pfam" id="PF02517">
    <property type="entry name" value="Rce1-like"/>
    <property type="match status" value="1"/>
</dbReference>
<feature type="transmembrane region" description="Helical" evidence="1">
    <location>
        <begin position="48"/>
        <end position="70"/>
    </location>
</feature>
<organism evidence="3 4">
    <name type="scientific">Pseudonocardia sulfidoxydans NBRC 16205</name>
    <dbReference type="NCBI Taxonomy" id="1223511"/>
    <lineage>
        <taxon>Bacteria</taxon>
        <taxon>Bacillati</taxon>
        <taxon>Actinomycetota</taxon>
        <taxon>Actinomycetes</taxon>
        <taxon>Pseudonocardiales</taxon>
        <taxon>Pseudonocardiaceae</taxon>
        <taxon>Pseudonocardia</taxon>
    </lineage>
</organism>
<evidence type="ECO:0000256" key="1">
    <source>
        <dbReference type="SAM" id="Phobius"/>
    </source>
</evidence>
<proteinExistence type="predicted"/>
<keyword evidence="1" id="KW-0472">Membrane</keyword>
<sequence>MATALRTPPERTRLAGRTLRRRLGLFSVIAILAASNVVSNRLWPEAYIPWNVAVAVLLVAVARGCGVTWADLGLSREKLRRGLGIGAVALAGVAALYLIGLAIPATREAFDDSRAAGTLGAALFAALVRIPLGTALLEETAFRGVLPALVGGSWWRRTLVSSGLFGLWHVLPSMGMASANAAVASSVGGWGTVATSALAVVATCAAGVLLCVWRRWGGHLVTPFLAHVATNSLGVLIAWWVVTH</sequence>
<gene>
    <name evidence="3" type="ORF">PSU4_22380</name>
</gene>
<dbReference type="PIRSF" id="PIRSF026622">
    <property type="entry name" value="Proteas_026622"/>
    <property type="match status" value="1"/>
</dbReference>
<dbReference type="GO" id="GO:0080120">
    <property type="term" value="P:CAAX-box protein maturation"/>
    <property type="evidence" value="ECO:0007669"/>
    <property type="project" value="UniProtKB-ARBA"/>
</dbReference>
<evidence type="ECO:0000313" key="3">
    <source>
        <dbReference type="EMBL" id="GEL23284.1"/>
    </source>
</evidence>
<feature type="transmembrane region" description="Helical" evidence="1">
    <location>
        <begin position="115"/>
        <end position="137"/>
    </location>
</feature>
<feature type="domain" description="CAAX prenyl protease 2/Lysostaphin resistance protein A-like" evidence="2">
    <location>
        <begin position="123"/>
        <end position="232"/>
    </location>
</feature>
<dbReference type="InterPro" id="IPR003675">
    <property type="entry name" value="Rce1/LyrA-like_dom"/>
</dbReference>
<dbReference type="OrthoDB" id="3291654at2"/>
<evidence type="ECO:0000313" key="4">
    <source>
        <dbReference type="Proteomes" id="UP000321685"/>
    </source>
</evidence>
<feature type="transmembrane region" description="Helical" evidence="1">
    <location>
        <begin position="224"/>
        <end position="242"/>
    </location>
</feature>
<evidence type="ECO:0000259" key="2">
    <source>
        <dbReference type="Pfam" id="PF02517"/>
    </source>
</evidence>
<dbReference type="RefSeq" id="WP_147106075.1">
    <property type="nucleotide sequence ID" value="NZ_BJVJ01000017.1"/>
</dbReference>
<reference evidence="3 4" key="1">
    <citation type="submission" date="2019-07" db="EMBL/GenBank/DDBJ databases">
        <title>Whole genome shotgun sequence of Pseudonocardia sulfidoxydans NBRC 16205.</title>
        <authorList>
            <person name="Hosoyama A."/>
            <person name="Uohara A."/>
            <person name="Ohji S."/>
            <person name="Ichikawa N."/>
        </authorList>
    </citation>
    <scope>NUCLEOTIDE SEQUENCE [LARGE SCALE GENOMIC DNA]</scope>
    <source>
        <strain evidence="3 4">NBRC 16205</strain>
    </source>
</reference>
<feature type="transmembrane region" description="Helical" evidence="1">
    <location>
        <begin position="82"/>
        <end position="103"/>
    </location>
</feature>
<comment type="caution">
    <text evidence="3">The sequence shown here is derived from an EMBL/GenBank/DDBJ whole genome shotgun (WGS) entry which is preliminary data.</text>
</comment>
<accession>A0A511DHP5</accession>
<dbReference type="EMBL" id="BJVJ01000017">
    <property type="protein sequence ID" value="GEL23284.1"/>
    <property type="molecule type" value="Genomic_DNA"/>
</dbReference>
<keyword evidence="1" id="KW-0812">Transmembrane</keyword>
<dbReference type="Proteomes" id="UP000321685">
    <property type="component" value="Unassembled WGS sequence"/>
</dbReference>
<dbReference type="InterPro" id="IPR015837">
    <property type="entry name" value="UCP026622_CAAX_protease"/>
</dbReference>
<keyword evidence="4" id="KW-1185">Reference proteome</keyword>
<feature type="transmembrane region" description="Helical" evidence="1">
    <location>
        <begin position="189"/>
        <end position="212"/>
    </location>
</feature>
<protein>
    <submittedName>
        <fullName evidence="3">Abortive infection protein</fullName>
    </submittedName>
</protein>
<keyword evidence="1" id="KW-1133">Transmembrane helix</keyword>
<dbReference type="GO" id="GO:0004175">
    <property type="term" value="F:endopeptidase activity"/>
    <property type="evidence" value="ECO:0007669"/>
    <property type="project" value="UniProtKB-ARBA"/>
</dbReference>
<feature type="transmembrane region" description="Helical" evidence="1">
    <location>
        <begin position="23"/>
        <end position="42"/>
    </location>
</feature>
<dbReference type="AlphaFoldDB" id="A0A511DHP5"/>